<accession>A0A0F9NU44</accession>
<proteinExistence type="predicted"/>
<protein>
    <submittedName>
        <fullName evidence="1">Uncharacterized protein</fullName>
    </submittedName>
</protein>
<gene>
    <name evidence="1" type="ORF">LCGC14_0909180</name>
</gene>
<reference evidence="1" key="1">
    <citation type="journal article" date="2015" name="Nature">
        <title>Complex archaea that bridge the gap between prokaryotes and eukaryotes.</title>
        <authorList>
            <person name="Spang A."/>
            <person name="Saw J.H."/>
            <person name="Jorgensen S.L."/>
            <person name="Zaremba-Niedzwiedzka K."/>
            <person name="Martijn J."/>
            <person name="Lind A.E."/>
            <person name="van Eijk R."/>
            <person name="Schleper C."/>
            <person name="Guy L."/>
            <person name="Ettema T.J."/>
        </authorList>
    </citation>
    <scope>NUCLEOTIDE SEQUENCE</scope>
</reference>
<dbReference type="AlphaFoldDB" id="A0A0F9NU44"/>
<name>A0A0F9NU44_9ZZZZ</name>
<sequence length="70" mass="8118">MTDIIWKGVLYNKRLIEPIATHHYTLVPYVHAASMRVYAYVRANNSNPLGNQLHRSIVATIQLRLRRTTT</sequence>
<evidence type="ECO:0000313" key="1">
    <source>
        <dbReference type="EMBL" id="KKN23000.1"/>
    </source>
</evidence>
<organism evidence="1">
    <name type="scientific">marine sediment metagenome</name>
    <dbReference type="NCBI Taxonomy" id="412755"/>
    <lineage>
        <taxon>unclassified sequences</taxon>
        <taxon>metagenomes</taxon>
        <taxon>ecological metagenomes</taxon>
    </lineage>
</organism>
<dbReference type="EMBL" id="LAZR01003012">
    <property type="protein sequence ID" value="KKN23000.1"/>
    <property type="molecule type" value="Genomic_DNA"/>
</dbReference>
<comment type="caution">
    <text evidence="1">The sequence shown here is derived from an EMBL/GenBank/DDBJ whole genome shotgun (WGS) entry which is preliminary data.</text>
</comment>